<feature type="compositionally biased region" description="Polar residues" evidence="5">
    <location>
        <begin position="1"/>
        <end position="22"/>
    </location>
</feature>
<dbReference type="InterPro" id="IPR051435">
    <property type="entry name" value="RING_finger_E3_ubiq-ligases"/>
</dbReference>
<keyword evidence="3" id="KW-0862">Zinc</keyword>
<dbReference type="InParanoid" id="A0A6P7NE28"/>
<keyword evidence="8" id="KW-1185">Reference proteome</keyword>
<keyword evidence="6" id="KW-1133">Transmembrane helix</keyword>
<feature type="region of interest" description="Disordered" evidence="5">
    <location>
        <begin position="1"/>
        <end position="65"/>
    </location>
</feature>
<evidence type="ECO:0000313" key="9">
    <source>
        <dbReference type="RefSeq" id="XP_029016405.1"/>
    </source>
</evidence>
<gene>
    <name evidence="9" type="primary">LOC114861412</name>
</gene>
<evidence type="ECO:0000256" key="6">
    <source>
        <dbReference type="SAM" id="Phobius"/>
    </source>
</evidence>
<dbReference type="SUPFAM" id="SSF57850">
    <property type="entry name" value="RING/U-box"/>
    <property type="match status" value="1"/>
</dbReference>
<dbReference type="AlphaFoldDB" id="A0A6P7NE28"/>
<dbReference type="Gene3D" id="3.30.40.10">
    <property type="entry name" value="Zinc/RING finger domain, C3HC4 (zinc finger)"/>
    <property type="match status" value="1"/>
</dbReference>
<dbReference type="InterPro" id="IPR017907">
    <property type="entry name" value="Znf_RING_CS"/>
</dbReference>
<name>A0A6P7NE28_BETSP</name>
<keyword evidence="2 4" id="KW-0863">Zinc-finger</keyword>
<dbReference type="InterPro" id="IPR001841">
    <property type="entry name" value="Znf_RING"/>
</dbReference>
<feature type="transmembrane region" description="Helical" evidence="6">
    <location>
        <begin position="282"/>
        <end position="303"/>
    </location>
</feature>
<dbReference type="PANTHER" id="PTHR22791">
    <property type="entry name" value="RING-TYPE DOMAIN-CONTAINING PROTEIN"/>
    <property type="match status" value="1"/>
</dbReference>
<dbReference type="InterPro" id="IPR013083">
    <property type="entry name" value="Znf_RING/FYVE/PHD"/>
</dbReference>
<dbReference type="GO" id="GO:0061630">
    <property type="term" value="F:ubiquitin protein ligase activity"/>
    <property type="evidence" value="ECO:0007669"/>
    <property type="project" value="TreeGrafter"/>
</dbReference>
<evidence type="ECO:0000313" key="8">
    <source>
        <dbReference type="Proteomes" id="UP000515150"/>
    </source>
</evidence>
<keyword evidence="6" id="KW-0472">Membrane</keyword>
<dbReference type="OrthoDB" id="342730at2759"/>
<keyword evidence="1" id="KW-0479">Metal-binding</keyword>
<evidence type="ECO:0000256" key="1">
    <source>
        <dbReference type="ARBA" id="ARBA00022723"/>
    </source>
</evidence>
<reference evidence="9" key="1">
    <citation type="submission" date="2025-08" db="UniProtKB">
        <authorList>
            <consortium name="RefSeq"/>
        </authorList>
    </citation>
    <scope>IDENTIFICATION</scope>
</reference>
<protein>
    <submittedName>
        <fullName evidence="9">Uncharacterized protein LOC114861412</fullName>
    </submittedName>
</protein>
<feature type="domain" description="RING-type" evidence="7">
    <location>
        <begin position="132"/>
        <end position="179"/>
    </location>
</feature>
<dbReference type="InterPro" id="IPR027370">
    <property type="entry name" value="Znf-RING_euk"/>
</dbReference>
<evidence type="ECO:0000256" key="4">
    <source>
        <dbReference type="PROSITE-ProRule" id="PRU00175"/>
    </source>
</evidence>
<dbReference type="Pfam" id="PF13445">
    <property type="entry name" value="zf-RING_UBOX"/>
    <property type="match status" value="1"/>
</dbReference>
<dbReference type="Proteomes" id="UP000515150">
    <property type="component" value="Chromosome 9"/>
</dbReference>
<evidence type="ECO:0000256" key="3">
    <source>
        <dbReference type="ARBA" id="ARBA00022833"/>
    </source>
</evidence>
<dbReference type="KEGG" id="bspl:114861412"/>
<evidence type="ECO:0000259" key="7">
    <source>
        <dbReference type="PROSITE" id="PS50089"/>
    </source>
</evidence>
<feature type="compositionally biased region" description="Polar residues" evidence="5">
    <location>
        <begin position="30"/>
        <end position="54"/>
    </location>
</feature>
<dbReference type="GO" id="GO:0016567">
    <property type="term" value="P:protein ubiquitination"/>
    <property type="evidence" value="ECO:0007669"/>
    <property type="project" value="TreeGrafter"/>
</dbReference>
<dbReference type="GeneID" id="114861412"/>
<dbReference type="GO" id="GO:0008270">
    <property type="term" value="F:zinc ion binding"/>
    <property type="evidence" value="ECO:0007669"/>
    <property type="project" value="UniProtKB-KW"/>
</dbReference>
<accession>A0A6P7NE28</accession>
<sequence length="308" mass="33130">MNPYGTTSLTSGPCDNPSSSSLVHPPVIQTGHSSAVNSTYRASNGGQQMVQSPNPDRFTLPLPATDSGFSLSPRSQFSLAPVSTQSHVPSPNPYPPLDAPPTCQISVILPSPEPRPPLTAQCSEESCPDLECSICFSQFNNIFRCPKMLHCKHTFCLECLARINVKSTEPSAIQCPLCRSFTPLPSLGLPKLTTDPDVLSFLPAAMQRVYSIRFLRSKGKLEVKRAHEGGHRWGQRSLSSLRSGNRSLDVGLPSPPLGGRRSEAGGVGGALFSLTGRPACRAFLLTSVVMMMMLLTGVIIFLITHSKT</sequence>
<dbReference type="PANTHER" id="PTHR22791:SF30">
    <property type="entry name" value="RING FINGER PROTEIN 223-LIKE"/>
    <property type="match status" value="1"/>
</dbReference>
<keyword evidence="6" id="KW-0812">Transmembrane</keyword>
<dbReference type="PROSITE" id="PS50089">
    <property type="entry name" value="ZF_RING_2"/>
    <property type="match status" value="1"/>
</dbReference>
<dbReference type="PROSITE" id="PS00518">
    <property type="entry name" value="ZF_RING_1"/>
    <property type="match status" value="1"/>
</dbReference>
<proteinExistence type="predicted"/>
<organism evidence="8 9">
    <name type="scientific">Betta splendens</name>
    <name type="common">Siamese fighting fish</name>
    <dbReference type="NCBI Taxonomy" id="158456"/>
    <lineage>
        <taxon>Eukaryota</taxon>
        <taxon>Metazoa</taxon>
        <taxon>Chordata</taxon>
        <taxon>Craniata</taxon>
        <taxon>Vertebrata</taxon>
        <taxon>Euteleostomi</taxon>
        <taxon>Actinopterygii</taxon>
        <taxon>Neopterygii</taxon>
        <taxon>Teleostei</taxon>
        <taxon>Neoteleostei</taxon>
        <taxon>Acanthomorphata</taxon>
        <taxon>Anabantaria</taxon>
        <taxon>Anabantiformes</taxon>
        <taxon>Anabantoidei</taxon>
        <taxon>Osphronemidae</taxon>
        <taxon>Betta</taxon>
    </lineage>
</organism>
<dbReference type="RefSeq" id="XP_029016405.1">
    <property type="nucleotide sequence ID" value="XM_029160572.3"/>
</dbReference>
<evidence type="ECO:0000256" key="5">
    <source>
        <dbReference type="SAM" id="MobiDB-lite"/>
    </source>
</evidence>
<dbReference type="SMART" id="SM00184">
    <property type="entry name" value="RING"/>
    <property type="match status" value="1"/>
</dbReference>
<evidence type="ECO:0000256" key="2">
    <source>
        <dbReference type="ARBA" id="ARBA00022771"/>
    </source>
</evidence>